<accession>A0A0F9M6Y4</accession>
<gene>
    <name evidence="1" type="ORF">LCGC14_1127310</name>
</gene>
<organism evidence="1">
    <name type="scientific">marine sediment metagenome</name>
    <dbReference type="NCBI Taxonomy" id="412755"/>
    <lineage>
        <taxon>unclassified sequences</taxon>
        <taxon>metagenomes</taxon>
        <taxon>ecological metagenomes</taxon>
    </lineage>
</organism>
<sequence length="193" mass="22499">MINLTDFIEKSDIVTWVQLQLEDFKEDDLPQIIVDMATSKVLAELVKRRVKTLPRVDDENHFLKFGTMCFALELLCKSRKITQSSGDVLRDRFGDVVHDYQRSNPLFFFAQGTSESFMALLPYETFRMYAYAYCDSYMKRAFYDRTGHTIPHGRIAYDKTSRGYGFEMDDDIVDQADDESFDNINADDEELDI</sequence>
<proteinExistence type="predicted"/>
<protein>
    <submittedName>
        <fullName evidence="1">Uncharacterized protein</fullName>
    </submittedName>
</protein>
<evidence type="ECO:0000313" key="1">
    <source>
        <dbReference type="EMBL" id="KKN01479.1"/>
    </source>
</evidence>
<dbReference type="AlphaFoldDB" id="A0A0F9M6Y4"/>
<name>A0A0F9M6Y4_9ZZZZ</name>
<reference evidence="1" key="1">
    <citation type="journal article" date="2015" name="Nature">
        <title>Complex archaea that bridge the gap between prokaryotes and eukaryotes.</title>
        <authorList>
            <person name="Spang A."/>
            <person name="Saw J.H."/>
            <person name="Jorgensen S.L."/>
            <person name="Zaremba-Niedzwiedzka K."/>
            <person name="Martijn J."/>
            <person name="Lind A.E."/>
            <person name="van Eijk R."/>
            <person name="Schleper C."/>
            <person name="Guy L."/>
            <person name="Ettema T.J."/>
        </authorList>
    </citation>
    <scope>NUCLEOTIDE SEQUENCE</scope>
</reference>
<comment type="caution">
    <text evidence="1">The sequence shown here is derived from an EMBL/GenBank/DDBJ whole genome shotgun (WGS) entry which is preliminary data.</text>
</comment>
<dbReference type="EMBL" id="LAZR01005256">
    <property type="protein sequence ID" value="KKN01479.1"/>
    <property type="molecule type" value="Genomic_DNA"/>
</dbReference>